<dbReference type="EMBL" id="GGEC01063005">
    <property type="protein sequence ID" value="MBX43489.1"/>
    <property type="molecule type" value="Transcribed_RNA"/>
</dbReference>
<accession>A0A2P2NLY1</accession>
<reference evidence="1" key="1">
    <citation type="submission" date="2018-02" db="EMBL/GenBank/DDBJ databases">
        <title>Rhizophora mucronata_Transcriptome.</title>
        <authorList>
            <person name="Meera S.P."/>
            <person name="Sreeshan A."/>
            <person name="Augustine A."/>
        </authorList>
    </citation>
    <scope>NUCLEOTIDE SEQUENCE</scope>
    <source>
        <tissue evidence="1">Leaf</tissue>
    </source>
</reference>
<sequence>MPYKIEIKVEGYHMKYAHVEPMKR</sequence>
<dbReference type="AlphaFoldDB" id="A0A2P2NLY1"/>
<proteinExistence type="predicted"/>
<protein>
    <submittedName>
        <fullName evidence="1">Uncharacterized protein</fullName>
    </submittedName>
</protein>
<name>A0A2P2NLY1_RHIMU</name>
<organism evidence="1">
    <name type="scientific">Rhizophora mucronata</name>
    <name type="common">Asiatic mangrove</name>
    <dbReference type="NCBI Taxonomy" id="61149"/>
    <lineage>
        <taxon>Eukaryota</taxon>
        <taxon>Viridiplantae</taxon>
        <taxon>Streptophyta</taxon>
        <taxon>Embryophyta</taxon>
        <taxon>Tracheophyta</taxon>
        <taxon>Spermatophyta</taxon>
        <taxon>Magnoliopsida</taxon>
        <taxon>eudicotyledons</taxon>
        <taxon>Gunneridae</taxon>
        <taxon>Pentapetalae</taxon>
        <taxon>rosids</taxon>
        <taxon>fabids</taxon>
        <taxon>Malpighiales</taxon>
        <taxon>Rhizophoraceae</taxon>
        <taxon>Rhizophora</taxon>
    </lineage>
</organism>
<evidence type="ECO:0000313" key="1">
    <source>
        <dbReference type="EMBL" id="MBX43489.1"/>
    </source>
</evidence>